<dbReference type="SUPFAM" id="SSF46689">
    <property type="entry name" value="Homeodomain-like"/>
    <property type="match status" value="1"/>
</dbReference>
<dbReference type="Gene3D" id="1.10.10.60">
    <property type="entry name" value="Homeodomain-like"/>
    <property type="match status" value="1"/>
</dbReference>
<keyword evidence="2" id="KW-0238">DNA-binding</keyword>
<feature type="compositionally biased region" description="Basic residues" evidence="4">
    <location>
        <begin position="325"/>
        <end position="334"/>
    </location>
</feature>
<comment type="caution">
    <text evidence="6">The sequence shown here is derived from an EMBL/GenBank/DDBJ whole genome shotgun (WGS) entry which is preliminary data.</text>
</comment>
<dbReference type="EMBL" id="NHRY01000203">
    <property type="protein sequence ID" value="PPQ30846.1"/>
    <property type="molecule type" value="Genomic_DNA"/>
</dbReference>
<keyword evidence="1" id="KW-0805">Transcription regulation</keyword>
<dbReference type="Pfam" id="PF14525">
    <property type="entry name" value="AraC_binding_2"/>
    <property type="match status" value="1"/>
</dbReference>
<dbReference type="PRINTS" id="PR00032">
    <property type="entry name" value="HTHARAC"/>
</dbReference>
<proteinExistence type="predicted"/>
<evidence type="ECO:0000256" key="4">
    <source>
        <dbReference type="SAM" id="MobiDB-lite"/>
    </source>
</evidence>
<dbReference type="InterPro" id="IPR035418">
    <property type="entry name" value="AraC-bd_2"/>
</dbReference>
<evidence type="ECO:0000256" key="2">
    <source>
        <dbReference type="ARBA" id="ARBA00023125"/>
    </source>
</evidence>
<evidence type="ECO:0000256" key="3">
    <source>
        <dbReference type="ARBA" id="ARBA00023163"/>
    </source>
</evidence>
<feature type="domain" description="HTH araC/xylS-type" evidence="5">
    <location>
        <begin position="212"/>
        <end position="313"/>
    </location>
</feature>
<dbReference type="GO" id="GO:0003700">
    <property type="term" value="F:DNA-binding transcription factor activity"/>
    <property type="evidence" value="ECO:0007669"/>
    <property type="project" value="InterPro"/>
</dbReference>
<protein>
    <recommendedName>
        <fullName evidence="5">HTH araC/xylS-type domain-containing protein</fullName>
    </recommendedName>
</protein>
<name>A0A2S6N8A1_RHOGL</name>
<dbReference type="InterPro" id="IPR018060">
    <property type="entry name" value="HTH_AraC"/>
</dbReference>
<dbReference type="OrthoDB" id="5295469at2"/>
<sequence length="334" mass="36905">MKSIFSTKDLHPRDRFDRWHDVACRTIIRHDSSPEDRFTFRAELQTGAFDEVGLVLFENTPRRYLHTVGHAALPGTDDLLIWQLLTGAASVEQSNGEVALTGGDVVLIDPRLPYSGRFSSASRSLVLKVPRHALEARLGKTSGMSGRLLNWLQTENSLMSAILGMLPIYEGTLNPRAEMLVKDHALDLVAISLAGVMDQRPRVSSARSLACVNVRIVIEARLADPALDSEAVAAAAGFSVRYVNAALAGEGTSIRRLIQKRRLERCRKALEDPSQAHRTVSEIAYGWGFSDMTHFGRSFRAAYAILPSEYRHANQSDRVRSAPHNGRRKPGSVP</sequence>
<dbReference type="AlphaFoldDB" id="A0A2S6N8A1"/>
<evidence type="ECO:0000256" key="1">
    <source>
        <dbReference type="ARBA" id="ARBA00023015"/>
    </source>
</evidence>
<keyword evidence="3" id="KW-0804">Transcription</keyword>
<dbReference type="InterPro" id="IPR009057">
    <property type="entry name" value="Homeodomain-like_sf"/>
</dbReference>
<evidence type="ECO:0000313" key="7">
    <source>
        <dbReference type="Proteomes" id="UP000239724"/>
    </source>
</evidence>
<dbReference type="InterPro" id="IPR020449">
    <property type="entry name" value="Tscrpt_reg_AraC-type_HTH"/>
</dbReference>
<dbReference type="PANTHER" id="PTHR46796">
    <property type="entry name" value="HTH-TYPE TRANSCRIPTIONAL ACTIVATOR RHAS-RELATED"/>
    <property type="match status" value="1"/>
</dbReference>
<dbReference type="PANTHER" id="PTHR46796:SF6">
    <property type="entry name" value="ARAC SUBFAMILY"/>
    <property type="match status" value="1"/>
</dbReference>
<dbReference type="PROSITE" id="PS01124">
    <property type="entry name" value="HTH_ARAC_FAMILY_2"/>
    <property type="match status" value="1"/>
</dbReference>
<evidence type="ECO:0000259" key="5">
    <source>
        <dbReference type="PROSITE" id="PS01124"/>
    </source>
</evidence>
<reference evidence="6 7" key="1">
    <citation type="journal article" date="2018" name="Arch. Microbiol.">
        <title>New insights into the metabolic potential of the phototrophic purple bacterium Rhodopila globiformis DSM 161(T) from its draft genome sequence and evidence for a vanadium-dependent nitrogenase.</title>
        <authorList>
            <person name="Imhoff J.F."/>
            <person name="Rahn T."/>
            <person name="Kunzel S."/>
            <person name="Neulinger S.C."/>
        </authorList>
    </citation>
    <scope>NUCLEOTIDE SEQUENCE [LARGE SCALE GENOMIC DNA]</scope>
    <source>
        <strain evidence="6 7">DSM 161</strain>
    </source>
</reference>
<dbReference type="Pfam" id="PF12833">
    <property type="entry name" value="HTH_18"/>
    <property type="match status" value="1"/>
</dbReference>
<feature type="region of interest" description="Disordered" evidence="4">
    <location>
        <begin position="314"/>
        <end position="334"/>
    </location>
</feature>
<accession>A0A2S6N8A1</accession>
<dbReference type="SMART" id="SM00342">
    <property type="entry name" value="HTH_ARAC"/>
    <property type="match status" value="1"/>
</dbReference>
<evidence type="ECO:0000313" key="6">
    <source>
        <dbReference type="EMBL" id="PPQ30846.1"/>
    </source>
</evidence>
<gene>
    <name evidence="6" type="ORF">CCS01_18445</name>
</gene>
<keyword evidence="7" id="KW-1185">Reference proteome</keyword>
<dbReference type="Proteomes" id="UP000239724">
    <property type="component" value="Unassembled WGS sequence"/>
</dbReference>
<dbReference type="RefSeq" id="WP_104520290.1">
    <property type="nucleotide sequence ID" value="NZ_NHRY01000203.1"/>
</dbReference>
<dbReference type="InterPro" id="IPR050204">
    <property type="entry name" value="AraC_XylS_family_regulators"/>
</dbReference>
<dbReference type="GO" id="GO:0043565">
    <property type="term" value="F:sequence-specific DNA binding"/>
    <property type="evidence" value="ECO:0007669"/>
    <property type="project" value="InterPro"/>
</dbReference>
<organism evidence="6 7">
    <name type="scientific">Rhodopila globiformis</name>
    <name type="common">Rhodopseudomonas globiformis</name>
    <dbReference type="NCBI Taxonomy" id="1071"/>
    <lineage>
        <taxon>Bacteria</taxon>
        <taxon>Pseudomonadati</taxon>
        <taxon>Pseudomonadota</taxon>
        <taxon>Alphaproteobacteria</taxon>
        <taxon>Acetobacterales</taxon>
        <taxon>Acetobacteraceae</taxon>
        <taxon>Rhodopila</taxon>
    </lineage>
</organism>